<evidence type="ECO:0000256" key="2">
    <source>
        <dbReference type="ARBA" id="ARBA00022618"/>
    </source>
</evidence>
<dbReference type="InterPro" id="IPR007874">
    <property type="entry name" value="MinC_N"/>
</dbReference>
<dbReference type="EMBL" id="MSYM01000008">
    <property type="protein sequence ID" value="OLP07481.1"/>
    <property type="molecule type" value="Genomic_DNA"/>
</dbReference>
<dbReference type="Gene3D" id="3.30.70.260">
    <property type="match status" value="1"/>
</dbReference>
<dbReference type="InterPro" id="IPR013033">
    <property type="entry name" value="MinC"/>
</dbReference>
<dbReference type="GO" id="GO:0000902">
    <property type="term" value="P:cell morphogenesis"/>
    <property type="evidence" value="ECO:0007669"/>
    <property type="project" value="InterPro"/>
</dbReference>
<evidence type="ECO:0000313" key="10">
    <source>
        <dbReference type="Proteomes" id="UP000185911"/>
    </source>
</evidence>
<dbReference type="GO" id="GO:0051302">
    <property type="term" value="P:regulation of cell division"/>
    <property type="evidence" value="ECO:0007669"/>
    <property type="project" value="InterPro"/>
</dbReference>
<feature type="domain" description="Septum formation inhibitor MinC C-terminal" evidence="7">
    <location>
        <begin position="151"/>
        <end position="248"/>
    </location>
</feature>
<dbReference type="AlphaFoldDB" id="A0A1Q8YHE5"/>
<comment type="caution">
    <text evidence="9">The sequence shown here is derived from an EMBL/GenBank/DDBJ whole genome shotgun (WGS) entry which is preliminary data.</text>
</comment>
<dbReference type="InterPro" id="IPR036145">
    <property type="entry name" value="MinC_C_sf"/>
</dbReference>
<evidence type="ECO:0000259" key="8">
    <source>
        <dbReference type="Pfam" id="PF05209"/>
    </source>
</evidence>
<gene>
    <name evidence="6 9" type="primary">minC</name>
    <name evidence="9" type="ORF">BLL52_1311</name>
</gene>
<comment type="similarity">
    <text evidence="1 6">Belongs to the MinC family.</text>
</comment>
<dbReference type="Gene3D" id="2.160.20.70">
    <property type="match status" value="1"/>
</dbReference>
<sequence>MTASFEIKSAHLPVMTLLAKTADLQQVAVELLKRYGPASDNAEFFEHDAVVIDSSKTKTAVVAKDLSDLMQALLTCRLKPVAFRGSLIGDASAALALGLVMAPLELVRSQTSAAEAKKAPPVQVEVIREVVRDVVREVVREVPAPAVPTLIIDKPIRSGQKVYARGADLVLLAMVNQGGEVVADGNIHVYAPLRGKAMAGASGNASARIFSICLEPELISIAGVYRTSENPLAPEIQGKAAQVRLSDDGQEKLLFEALTS</sequence>
<dbReference type="HAMAP" id="MF_00267">
    <property type="entry name" value="MinC"/>
    <property type="match status" value="1"/>
</dbReference>
<dbReference type="NCBIfam" id="TIGR01222">
    <property type="entry name" value="minC"/>
    <property type="match status" value="1"/>
</dbReference>
<keyword evidence="4 6" id="KW-0131">Cell cycle</keyword>
<dbReference type="SUPFAM" id="SSF63848">
    <property type="entry name" value="Cell-division inhibitor MinC, C-terminal domain"/>
    <property type="match status" value="1"/>
</dbReference>
<evidence type="ECO:0000256" key="3">
    <source>
        <dbReference type="ARBA" id="ARBA00023210"/>
    </source>
</evidence>
<keyword evidence="3 6" id="KW-0717">Septation</keyword>
<protein>
    <recommendedName>
        <fullName evidence="6">Probable septum site-determining protein MinC</fullName>
    </recommendedName>
</protein>
<evidence type="ECO:0000313" key="9">
    <source>
        <dbReference type="EMBL" id="OLP07481.1"/>
    </source>
</evidence>
<dbReference type="InterPro" id="IPR016098">
    <property type="entry name" value="CAP/MinC_C"/>
</dbReference>
<dbReference type="GO" id="GO:0000917">
    <property type="term" value="P:division septum assembly"/>
    <property type="evidence" value="ECO:0007669"/>
    <property type="project" value="UniProtKB-KW"/>
</dbReference>
<dbReference type="GO" id="GO:1901891">
    <property type="term" value="P:regulation of cell septum assembly"/>
    <property type="evidence" value="ECO:0007669"/>
    <property type="project" value="InterPro"/>
</dbReference>
<evidence type="ECO:0000259" key="7">
    <source>
        <dbReference type="Pfam" id="PF03775"/>
    </source>
</evidence>
<dbReference type="Proteomes" id="UP000185911">
    <property type="component" value="Unassembled WGS sequence"/>
</dbReference>
<accession>A0A1Q8YHE5</accession>
<organism evidence="9 10">
    <name type="scientific">Rhodoferax antarcticus ANT.BR</name>
    <dbReference type="NCBI Taxonomy" id="1111071"/>
    <lineage>
        <taxon>Bacteria</taxon>
        <taxon>Pseudomonadati</taxon>
        <taxon>Pseudomonadota</taxon>
        <taxon>Betaproteobacteria</taxon>
        <taxon>Burkholderiales</taxon>
        <taxon>Comamonadaceae</taxon>
        <taxon>Rhodoferax</taxon>
    </lineage>
</organism>
<dbReference type="Pfam" id="PF03775">
    <property type="entry name" value="MinC_C"/>
    <property type="match status" value="1"/>
</dbReference>
<comment type="function">
    <text evidence="5 6">Cell division inhibitor that blocks the formation of polar Z ring septums. Rapidly oscillates between the poles of the cell to destabilize FtsZ filaments that have formed before they mature into polar Z rings. Prevents FtsZ polymerization.</text>
</comment>
<keyword evidence="2 6" id="KW-0132">Cell division</keyword>
<name>A0A1Q8YHE5_9BURK</name>
<evidence type="ECO:0000256" key="6">
    <source>
        <dbReference type="HAMAP-Rule" id="MF_00267"/>
    </source>
</evidence>
<dbReference type="PANTHER" id="PTHR34108:SF1">
    <property type="entry name" value="SEPTUM SITE-DETERMINING PROTEIN MINC"/>
    <property type="match status" value="1"/>
</dbReference>
<reference evidence="9 10" key="1">
    <citation type="submission" date="2017-01" db="EMBL/GenBank/DDBJ databases">
        <title>Genome sequence of Rhodoferax antarcticus ANT.BR, a psychrophilic purple nonsulfur bacterium from an Antarctic microbial mat.</title>
        <authorList>
            <person name="Baker J."/>
            <person name="Riester C."/>
            <person name="Skinner B."/>
            <person name="Newell A."/>
            <person name="Swingley W."/>
            <person name="Madigan M."/>
            <person name="Jung D."/>
            <person name="Asao M."/>
            <person name="Chen M."/>
            <person name="Loughlin P."/>
            <person name="Pan H."/>
            <person name="Lin S."/>
            <person name="Li N."/>
            <person name="Shaw J."/>
            <person name="Prado M."/>
            <person name="Sherman C."/>
            <person name="Li X."/>
            <person name="Tang J."/>
            <person name="Blankenship R."/>
            <person name="Zhao T."/>
            <person name="Touchman J."/>
            <person name="Sattley M."/>
        </authorList>
    </citation>
    <scope>NUCLEOTIDE SEQUENCE [LARGE SCALE GENOMIC DNA]</scope>
    <source>
        <strain evidence="9 10">ANT.BR</strain>
    </source>
</reference>
<dbReference type="RefSeq" id="WP_241839025.1">
    <property type="nucleotide sequence ID" value="NZ_MSYM01000008.1"/>
</dbReference>
<dbReference type="STRING" id="81479.RA876_01195"/>
<proteinExistence type="inferred from homology"/>
<dbReference type="PANTHER" id="PTHR34108">
    <property type="entry name" value="SEPTUM SITE-DETERMINING PROTEIN MINC"/>
    <property type="match status" value="1"/>
</dbReference>
<evidence type="ECO:0000256" key="4">
    <source>
        <dbReference type="ARBA" id="ARBA00023306"/>
    </source>
</evidence>
<dbReference type="Pfam" id="PF05209">
    <property type="entry name" value="MinC_N"/>
    <property type="match status" value="1"/>
</dbReference>
<keyword evidence="10" id="KW-1185">Reference proteome</keyword>
<comment type="subunit">
    <text evidence="6">Interacts with MinD and FtsZ.</text>
</comment>
<feature type="domain" description="Septum formation inhibitor MinC N-terminal" evidence="8">
    <location>
        <begin position="5"/>
        <end position="79"/>
    </location>
</feature>
<dbReference type="InterPro" id="IPR005526">
    <property type="entry name" value="Septum_form_inhib_MinC_C"/>
</dbReference>
<evidence type="ECO:0000256" key="5">
    <source>
        <dbReference type="ARBA" id="ARBA00025606"/>
    </source>
</evidence>
<evidence type="ECO:0000256" key="1">
    <source>
        <dbReference type="ARBA" id="ARBA00006291"/>
    </source>
</evidence>